<organism evidence="1 3">
    <name type="scientific">Clostridium septicum</name>
    <dbReference type="NCBI Taxonomy" id="1504"/>
    <lineage>
        <taxon>Bacteria</taxon>
        <taxon>Bacillati</taxon>
        <taxon>Bacillota</taxon>
        <taxon>Clostridia</taxon>
        <taxon>Eubacteriales</taxon>
        <taxon>Clostridiaceae</taxon>
        <taxon>Clostridium</taxon>
    </lineage>
</organism>
<accession>A0A9N7JLP6</accession>
<name>A0A9N7JLP6_CLOSE</name>
<dbReference type="OrthoDB" id="1938910at2"/>
<proteinExistence type="predicted"/>
<dbReference type="RefSeq" id="WP_066673757.1">
    <property type="nucleotide sequence ID" value="NZ_CABMIZ010000002.1"/>
</dbReference>
<sequence>MRKIKKSYIALFLGIILILNPSIVSYSFDNKEVKNVDTKQDNQLKDVVYLTGGQGPTFQGDGTLSNPYQNIKTALDNVKQGGTIKITGKFRYWKYEETPSLLNRPLIIDKEVTIVGAEGNNEFLVRAPIQLGANVTFANLNMQFWASNELMPGVPDSGLPQTPVDEGTQFRSGRTIYLAGYKLTLDNINTCINVISYQREYRPYISGGTFIEGGQTGPKAVLEVKNLNSGTEFAGIYAGDYWVQRNYPVELNVKGRVLDKTIHSGGIMVPSKSDVVINLGNKTRVNTINTEKHDANVDVNIKGGGGMTNATLNGIRNLTIESGEIVELKKDSKFEVENITLKSNSLLDLRKINGNAKINGNFIGETNSSIDAGSIYLDNGKILEVGGDVEGTTILNKFRLEVIPVKENATYIRAKANATGDFVIKPNYQQSHYKLVKNINDGSYTTWNVTRNDISNKDIFKEIRWTNEDNVILKPSSSEDYIFYYEFINDKDEVYVPVVDDWKDISVTLTRKNGTVLNLDDNFDEDMSMGTYVDHDKPYVLLQFSPQFINKNMPEELTLKINHKDEKAISRKIYVGEKKPTTTILDLATAASKYNLQKGQDGYEDIYDLNNDGIIDIFDIVAISKSMTN</sequence>
<dbReference type="Proteomes" id="UP001055437">
    <property type="component" value="Chromosome"/>
</dbReference>
<protein>
    <recommendedName>
        <fullName evidence="5">Dockerin domain-containing protein</fullName>
    </recommendedName>
</protein>
<evidence type="ECO:0000313" key="1">
    <source>
        <dbReference type="EMBL" id="AYE34269.1"/>
    </source>
</evidence>
<reference evidence="1 3" key="1">
    <citation type="submission" date="2017-09" db="EMBL/GenBank/DDBJ databases">
        <authorList>
            <person name="Thomas P."/>
            <person name="Seyboldt C."/>
        </authorList>
    </citation>
    <scope>NUCLEOTIDE SEQUENCE [LARGE SCALE GENOMIC DNA]</scope>
    <source>
        <strain evidence="1 3">DSM 7534</strain>
    </source>
</reference>
<dbReference type="KEGG" id="csep:CP523_07300"/>
<dbReference type="Gene3D" id="1.10.1330.10">
    <property type="entry name" value="Dockerin domain"/>
    <property type="match status" value="1"/>
</dbReference>
<dbReference type="GeneID" id="303560479"/>
<dbReference type="AlphaFoldDB" id="A0A9N7JLP6"/>
<reference evidence="2" key="2">
    <citation type="submission" date="2022-06" db="EMBL/GenBank/DDBJ databases">
        <authorList>
            <person name="Holder M.E."/>
            <person name="Ajami N.J."/>
            <person name="Petrosino J.F."/>
        </authorList>
    </citation>
    <scope>NUCLEOTIDE SEQUENCE</scope>
    <source>
        <strain evidence="2">RMA 8861</strain>
    </source>
</reference>
<dbReference type="Proteomes" id="UP000280586">
    <property type="component" value="Chromosome"/>
</dbReference>
<dbReference type="GO" id="GO:0000272">
    <property type="term" value="P:polysaccharide catabolic process"/>
    <property type="evidence" value="ECO:0007669"/>
    <property type="project" value="InterPro"/>
</dbReference>
<evidence type="ECO:0000313" key="4">
    <source>
        <dbReference type="Proteomes" id="UP001055437"/>
    </source>
</evidence>
<dbReference type="InterPro" id="IPR036439">
    <property type="entry name" value="Dockerin_dom_sf"/>
</dbReference>
<dbReference type="EMBL" id="CP023671">
    <property type="protein sequence ID" value="AYE34269.1"/>
    <property type="molecule type" value="Genomic_DNA"/>
</dbReference>
<evidence type="ECO:0000313" key="3">
    <source>
        <dbReference type="Proteomes" id="UP000280586"/>
    </source>
</evidence>
<dbReference type="EMBL" id="CP099799">
    <property type="protein sequence ID" value="USS00857.1"/>
    <property type="molecule type" value="Genomic_DNA"/>
</dbReference>
<gene>
    <name evidence="1" type="ORF">CP523_07300</name>
    <name evidence="2" type="ORF">NH397_15640</name>
</gene>
<evidence type="ECO:0000313" key="2">
    <source>
        <dbReference type="EMBL" id="USS00857.1"/>
    </source>
</evidence>
<evidence type="ECO:0008006" key="5">
    <source>
        <dbReference type="Google" id="ProtNLM"/>
    </source>
</evidence>
<keyword evidence="4" id="KW-1185">Reference proteome</keyword>